<evidence type="ECO:0000259" key="10">
    <source>
        <dbReference type="PROSITE" id="PS51194"/>
    </source>
</evidence>
<dbReference type="InterPro" id="IPR014001">
    <property type="entry name" value="Helicase_ATP-bd"/>
</dbReference>
<dbReference type="Pfam" id="PF00270">
    <property type="entry name" value="DEAD"/>
    <property type="match status" value="1"/>
</dbReference>
<dbReference type="GO" id="GO:0003723">
    <property type="term" value="F:RNA binding"/>
    <property type="evidence" value="ECO:0007669"/>
    <property type="project" value="UniProtKB-UniRule"/>
</dbReference>
<dbReference type="PROSITE" id="PS00039">
    <property type="entry name" value="DEAD_ATP_HELICASE"/>
    <property type="match status" value="1"/>
</dbReference>
<dbReference type="Proteomes" id="UP000009170">
    <property type="component" value="Unassembled WGS sequence"/>
</dbReference>
<keyword evidence="1 6" id="KW-0547">Nucleotide-binding</keyword>
<reference evidence="11 12" key="2">
    <citation type="journal article" date="2014" name="BMC Genomics">
        <title>An improved genome of the model marine alga Ostreococcus tauri unfolds by assessing Illumina de novo assemblies.</title>
        <authorList>
            <person name="Blanc-Mathieu R."/>
            <person name="Verhelst B."/>
            <person name="Derelle E."/>
            <person name="Rombauts S."/>
            <person name="Bouget F.Y."/>
            <person name="Carre I."/>
            <person name="Chateau A."/>
            <person name="Eyre-Walker A."/>
            <person name="Grimsley N."/>
            <person name="Moreau H."/>
            <person name="Piegu B."/>
            <person name="Rivals E."/>
            <person name="Schackwitz W."/>
            <person name="Van de Peer Y."/>
            <person name="Piganeau G."/>
        </authorList>
    </citation>
    <scope>NUCLEOTIDE SEQUENCE [LARGE SCALE GENOMIC DNA]</scope>
    <source>
        <strain evidence="12">OTTH 0595 / CCAP 157/2 / RCC745</strain>
    </source>
</reference>
<dbReference type="EMBL" id="CAID01000014">
    <property type="protein sequence ID" value="CEG02101.1"/>
    <property type="molecule type" value="Genomic_DNA"/>
</dbReference>
<dbReference type="PROSITE" id="PS51194">
    <property type="entry name" value="HELICASE_CTER"/>
    <property type="match status" value="1"/>
</dbReference>
<evidence type="ECO:0000256" key="5">
    <source>
        <dbReference type="ARBA" id="ARBA00022884"/>
    </source>
</evidence>
<dbReference type="CDD" id="cd17960">
    <property type="entry name" value="DEADc_DDX55"/>
    <property type="match status" value="1"/>
</dbReference>
<dbReference type="GO" id="GO:0016887">
    <property type="term" value="F:ATP hydrolysis activity"/>
    <property type="evidence" value="ECO:0007669"/>
    <property type="project" value="RHEA"/>
</dbReference>
<keyword evidence="4 6" id="KW-0067">ATP-binding</keyword>
<comment type="function">
    <text evidence="7">RNA helicase.</text>
</comment>
<keyword evidence="12" id="KW-1185">Reference proteome</keyword>
<comment type="catalytic activity">
    <reaction evidence="7">
        <text>ATP + H2O = ADP + phosphate + H(+)</text>
        <dbReference type="Rhea" id="RHEA:13065"/>
        <dbReference type="ChEBI" id="CHEBI:15377"/>
        <dbReference type="ChEBI" id="CHEBI:15378"/>
        <dbReference type="ChEBI" id="CHEBI:30616"/>
        <dbReference type="ChEBI" id="CHEBI:43474"/>
        <dbReference type="ChEBI" id="CHEBI:456216"/>
        <dbReference type="EC" id="3.6.4.13"/>
    </reaction>
</comment>
<evidence type="ECO:0000313" key="11">
    <source>
        <dbReference type="EMBL" id="CEG02101.1"/>
    </source>
</evidence>
<dbReference type="InterPro" id="IPR000629">
    <property type="entry name" value="RNA-helicase_DEAD-box_CS"/>
</dbReference>
<evidence type="ECO:0000256" key="6">
    <source>
        <dbReference type="RuleBase" id="RU000492"/>
    </source>
</evidence>
<accession>A0A096PBP1</accession>
<dbReference type="InterPro" id="IPR001650">
    <property type="entry name" value="Helicase_C-like"/>
</dbReference>
<evidence type="ECO:0000313" key="12">
    <source>
        <dbReference type="Proteomes" id="UP000009170"/>
    </source>
</evidence>
<dbReference type="RefSeq" id="XP_022841349.1">
    <property type="nucleotide sequence ID" value="XM_022982576.1"/>
</dbReference>
<dbReference type="SUPFAM" id="SSF52540">
    <property type="entry name" value="P-loop containing nucleoside triphosphate hydrolases"/>
    <property type="match status" value="1"/>
</dbReference>
<dbReference type="SMART" id="SM00490">
    <property type="entry name" value="HELICc"/>
    <property type="match status" value="1"/>
</dbReference>
<feature type="region of interest" description="Disordered" evidence="8">
    <location>
        <begin position="565"/>
        <end position="596"/>
    </location>
</feature>
<protein>
    <recommendedName>
        <fullName evidence="7">ATP-dependent RNA helicase</fullName>
        <ecNumber evidence="7">3.6.4.13</ecNumber>
    </recommendedName>
</protein>
<evidence type="ECO:0000256" key="3">
    <source>
        <dbReference type="ARBA" id="ARBA00022806"/>
    </source>
</evidence>
<dbReference type="SMART" id="SM00487">
    <property type="entry name" value="DEXDc"/>
    <property type="match status" value="1"/>
</dbReference>
<dbReference type="FunCoup" id="A0A096PBP1">
    <property type="interactions" value="1822"/>
</dbReference>
<proteinExistence type="inferred from homology"/>
<evidence type="ECO:0000256" key="4">
    <source>
        <dbReference type="ARBA" id="ARBA00022840"/>
    </source>
</evidence>
<evidence type="ECO:0000256" key="1">
    <source>
        <dbReference type="ARBA" id="ARBA00022741"/>
    </source>
</evidence>
<dbReference type="STRING" id="70448.A0A096PBP1"/>
<dbReference type="GeneID" id="9837655"/>
<dbReference type="PANTHER" id="PTHR24031">
    <property type="entry name" value="RNA HELICASE"/>
    <property type="match status" value="1"/>
</dbReference>
<evidence type="ECO:0000259" key="9">
    <source>
        <dbReference type="PROSITE" id="PS51192"/>
    </source>
</evidence>
<dbReference type="PROSITE" id="PS51192">
    <property type="entry name" value="HELICASE_ATP_BIND_1"/>
    <property type="match status" value="1"/>
</dbReference>
<evidence type="ECO:0000256" key="8">
    <source>
        <dbReference type="SAM" id="MobiDB-lite"/>
    </source>
</evidence>
<dbReference type="AlphaFoldDB" id="A0A096PBP1"/>
<dbReference type="Pfam" id="PF00271">
    <property type="entry name" value="Helicase_C"/>
    <property type="match status" value="1"/>
</dbReference>
<keyword evidence="2 6" id="KW-0378">Hydrolase</keyword>
<feature type="domain" description="Helicase C-terminal" evidence="10">
    <location>
        <begin position="269"/>
        <end position="421"/>
    </location>
</feature>
<dbReference type="InParanoid" id="A0A096PBP1"/>
<dbReference type="GO" id="GO:0005524">
    <property type="term" value="F:ATP binding"/>
    <property type="evidence" value="ECO:0007669"/>
    <property type="project" value="UniProtKB-UniRule"/>
</dbReference>
<keyword evidence="5 7" id="KW-0694">RNA-binding</keyword>
<feature type="domain" description="Helicase ATP-binding" evidence="9">
    <location>
        <begin position="46"/>
        <end position="233"/>
    </location>
</feature>
<dbReference type="Pfam" id="PF13959">
    <property type="entry name" value="CTE_SPB4"/>
    <property type="match status" value="1"/>
</dbReference>
<dbReference type="EC" id="3.6.4.13" evidence="7"/>
<feature type="compositionally biased region" description="Basic and acidic residues" evidence="8">
    <location>
        <begin position="565"/>
        <end position="585"/>
    </location>
</feature>
<dbReference type="SMART" id="SM01178">
    <property type="entry name" value="DUF4217"/>
    <property type="match status" value="1"/>
</dbReference>
<dbReference type="OrthoDB" id="7396459at2759"/>
<comment type="caution">
    <text evidence="11">The sequence shown here is derived from an EMBL/GenBank/DDBJ whole genome shotgun (WGS) entry which is preliminary data.</text>
</comment>
<dbReference type="CDD" id="cd18787">
    <property type="entry name" value="SF2_C_DEAD"/>
    <property type="match status" value="1"/>
</dbReference>
<dbReference type="KEGG" id="ota:OT_ostta14g01810"/>
<organism evidence="11 12">
    <name type="scientific">Ostreococcus tauri</name>
    <name type="common">Marine green alga</name>
    <dbReference type="NCBI Taxonomy" id="70448"/>
    <lineage>
        <taxon>Eukaryota</taxon>
        <taxon>Viridiplantae</taxon>
        <taxon>Chlorophyta</taxon>
        <taxon>Mamiellophyceae</taxon>
        <taxon>Mamiellales</taxon>
        <taxon>Bathycoccaceae</taxon>
        <taxon>Ostreococcus</taxon>
    </lineage>
</organism>
<dbReference type="InterPro" id="IPR011545">
    <property type="entry name" value="DEAD/DEAH_box_helicase_dom"/>
</dbReference>
<name>A0A096PBP1_OSTTA</name>
<dbReference type="Gene3D" id="3.40.50.300">
    <property type="entry name" value="P-loop containing nucleotide triphosphate hydrolases"/>
    <property type="match status" value="2"/>
</dbReference>
<dbReference type="InterPro" id="IPR025313">
    <property type="entry name" value="SPB4-like_CTE"/>
</dbReference>
<comment type="similarity">
    <text evidence="6">Belongs to the DEAD box helicase family.</text>
</comment>
<dbReference type="GO" id="GO:0003724">
    <property type="term" value="F:RNA helicase activity"/>
    <property type="evidence" value="ECO:0007669"/>
    <property type="project" value="UniProtKB-EC"/>
</dbReference>
<sequence>MSREDAIARAEGPPFTDLDPPLLASSLRTLQGMAFTRTTPVQAATIPLLATHKDVLVEACTGSGKTLAFVLPMTEILSRSVGGMRRHEIGAVVVSPTRELARQIHAVATPFVEAMLRERGESGVEGRATMLLVGGTDVSKDVGAFAAMSPLVLVATPGRLWDVMQRSKELDAKKCELLILDEADRLLGMGFMTTLNNIISRLPKQRRTGLFSATQTEEVAELARAGLRNPVRVTVRDALNAAAKAAGEKTGKLPTQLQLLYRVCPIDAKLWHFVNFLKEHRECKLIVYFLTCACVDFYESALKEMLPEANAIALHGKMKQNARESALVKFTELKSGILMCTDIAARGLDIPGVDWIVQFDPPQDPAAFIHRVGRTARMGREGSAIVFLSPNSEASYVDFLRIRGVDIKAAPGTREYYAEAAANDGDNQEIELPSDIVDALEQSERDEREGAAHAHAVLRKASESNRDIMEKGVRAYVSYIRGYKEHHCRFIFRFKELEYGSLGMAMGLLRLPKMKEIRKAPKKFMESFVESSVNADTVAFSDKGREKQRQKTLKEQEEAAAAQRLLDENKPKVKKEKPVKEEKRLTAFKRRKQESLEDIEEMEDDYRALKKLKKGKMTEEEFDMEIGFEEEKPKSKTNKKSQ</sequence>
<evidence type="ECO:0000256" key="2">
    <source>
        <dbReference type="ARBA" id="ARBA00022801"/>
    </source>
</evidence>
<comment type="domain">
    <text evidence="7">The Q motif is unique to and characteristic of the DEAD box family of RNA helicases and controls ATP binding and hydrolysis.</text>
</comment>
<reference evidence="12" key="1">
    <citation type="journal article" date="2006" name="Proc. Natl. Acad. Sci. U.S.A.">
        <title>Genome analysis of the smallest free-living eukaryote Ostreococcus tauri unveils many unique features.</title>
        <authorList>
            <person name="Derelle E."/>
            <person name="Ferraz C."/>
            <person name="Rombauts S."/>
            <person name="Rouze P."/>
            <person name="Worden A.Z."/>
            <person name="Robbens S."/>
            <person name="Partensky F."/>
            <person name="Degroeve S."/>
            <person name="Echeynie S."/>
            <person name="Cooke R."/>
            <person name="Saeys Y."/>
            <person name="Wuyts J."/>
            <person name="Jabbari K."/>
            <person name="Bowler C."/>
            <person name="Panaud O."/>
            <person name="Piegu B."/>
            <person name="Ball S.G."/>
            <person name="Ral J.-P."/>
            <person name="Bouget F.-Y."/>
            <person name="Piganeau G."/>
            <person name="De Baets B."/>
            <person name="Picard A."/>
            <person name="Delseny M."/>
            <person name="Demaille J."/>
            <person name="Van de Peer Y."/>
            <person name="Moreau H."/>
        </authorList>
    </citation>
    <scope>NUCLEOTIDE SEQUENCE [LARGE SCALE GENOMIC DNA]</scope>
    <source>
        <strain evidence="12">OTTH 0595 / CCAP 157/2 / RCC745</strain>
    </source>
</reference>
<dbReference type="InterPro" id="IPR027417">
    <property type="entry name" value="P-loop_NTPase"/>
</dbReference>
<gene>
    <name evidence="11" type="ORF">OT_ostta14g01810</name>
</gene>
<evidence type="ECO:0000256" key="7">
    <source>
        <dbReference type="RuleBase" id="RU365068"/>
    </source>
</evidence>
<keyword evidence="3 6" id="KW-0347">Helicase</keyword>